<sequence>MQHVLKIVFITGSLQPGCDGVGDYTRLLAGELIRRGSRVGIIALNDFFIKEELNSVQLCGLLEIPLLRLPSFLTMKERFKKAKTWIDDFDPEWLSLQYVPFSYHSKGLPFGLSRKLVWLGKGKRWHVMFHELWVGMNVRASTKEILWGKLQRVIICSLVTHLKPSIIHTHSQLYQKQLMNCRIDASLLPLFTNIPPTDALPEQLIGMLKKEKPNTWVLFGTIHPGAPVEFFANEVSELVREGMVLSSLTIVGRCGTEQEYWAHVWKDAGLVINILGEQSSEQISLIMSRASLGIVTTPAALAEKSGAVAAMLSHNLPVLCVSKFWKPPVHLLVEPPSGVMEYIPGNLKACLQKRQIIDSSNTVANVSRQFVDSILGTF</sequence>
<evidence type="ECO:0008006" key="3">
    <source>
        <dbReference type="Google" id="ProtNLM"/>
    </source>
</evidence>
<dbReference type="SUPFAM" id="SSF53756">
    <property type="entry name" value="UDP-Glycosyltransferase/glycogen phosphorylase"/>
    <property type="match status" value="1"/>
</dbReference>
<keyword evidence="2" id="KW-1185">Reference proteome</keyword>
<evidence type="ECO:0000313" key="2">
    <source>
        <dbReference type="Proteomes" id="UP001597641"/>
    </source>
</evidence>
<protein>
    <recommendedName>
        <fullName evidence="3">Glycosyltransferase involved in cell wall biosynthesis</fullName>
    </recommendedName>
</protein>
<evidence type="ECO:0000313" key="1">
    <source>
        <dbReference type="EMBL" id="MFD3002767.1"/>
    </source>
</evidence>
<organism evidence="1 2">
    <name type="scientific">Pontibacter toksunensis</name>
    <dbReference type="NCBI Taxonomy" id="1332631"/>
    <lineage>
        <taxon>Bacteria</taxon>
        <taxon>Pseudomonadati</taxon>
        <taxon>Bacteroidota</taxon>
        <taxon>Cytophagia</taxon>
        <taxon>Cytophagales</taxon>
        <taxon>Hymenobacteraceae</taxon>
        <taxon>Pontibacter</taxon>
    </lineage>
</organism>
<reference evidence="2" key="1">
    <citation type="journal article" date="2019" name="Int. J. Syst. Evol. Microbiol.">
        <title>The Global Catalogue of Microorganisms (GCM) 10K type strain sequencing project: providing services to taxonomists for standard genome sequencing and annotation.</title>
        <authorList>
            <consortium name="The Broad Institute Genomics Platform"/>
            <consortium name="The Broad Institute Genome Sequencing Center for Infectious Disease"/>
            <person name="Wu L."/>
            <person name="Ma J."/>
        </authorList>
    </citation>
    <scope>NUCLEOTIDE SEQUENCE [LARGE SCALE GENOMIC DNA]</scope>
    <source>
        <strain evidence="2">KCTC 23984</strain>
    </source>
</reference>
<name>A0ABW6C0R8_9BACT</name>
<comment type="caution">
    <text evidence="1">The sequence shown here is derived from an EMBL/GenBank/DDBJ whole genome shotgun (WGS) entry which is preliminary data.</text>
</comment>
<proteinExistence type="predicted"/>
<dbReference type="Gene3D" id="3.40.50.2000">
    <property type="entry name" value="Glycogen Phosphorylase B"/>
    <property type="match status" value="1"/>
</dbReference>
<accession>A0ABW6C0R8</accession>
<dbReference type="RefSeq" id="WP_377488800.1">
    <property type="nucleotide sequence ID" value="NZ_JBHUOX010000019.1"/>
</dbReference>
<dbReference type="EMBL" id="JBHUOX010000019">
    <property type="protein sequence ID" value="MFD3002767.1"/>
    <property type="molecule type" value="Genomic_DNA"/>
</dbReference>
<gene>
    <name evidence="1" type="ORF">ACFS7Z_20515</name>
</gene>
<dbReference type="Proteomes" id="UP001597641">
    <property type="component" value="Unassembled WGS sequence"/>
</dbReference>